<keyword evidence="1" id="KW-0808">Transferase</keyword>
<dbReference type="Pfam" id="PF02518">
    <property type="entry name" value="HATPase_c"/>
    <property type="match status" value="1"/>
</dbReference>
<dbReference type="InterPro" id="IPR003594">
    <property type="entry name" value="HATPase_dom"/>
</dbReference>
<dbReference type="InterPro" id="IPR005467">
    <property type="entry name" value="His_kinase_dom"/>
</dbReference>
<dbReference type="Pfam" id="PF07730">
    <property type="entry name" value="HisKA_3"/>
    <property type="match status" value="1"/>
</dbReference>
<dbReference type="PANTHER" id="PTHR24421:SF56">
    <property type="entry name" value="OXYGEN SENSOR HISTIDINE KINASE RESPONSE REGULATOR DOST"/>
    <property type="match status" value="1"/>
</dbReference>
<feature type="region of interest" description="Disordered" evidence="4">
    <location>
        <begin position="1"/>
        <end position="24"/>
    </location>
</feature>
<dbReference type="GO" id="GO:0000155">
    <property type="term" value="F:phosphorelay sensor kinase activity"/>
    <property type="evidence" value="ECO:0007669"/>
    <property type="project" value="InterPro"/>
</dbReference>
<reference evidence="6" key="1">
    <citation type="submission" date="2020-08" db="EMBL/GenBank/DDBJ databases">
        <title>Whole genome shotgun sequence of Actinocatenispora sera NBRC 101916.</title>
        <authorList>
            <person name="Komaki H."/>
            <person name="Tamura T."/>
        </authorList>
    </citation>
    <scope>NUCLEOTIDE SEQUENCE</scope>
    <source>
        <strain evidence="6">NBRC 101916</strain>
    </source>
</reference>
<evidence type="ECO:0000259" key="5">
    <source>
        <dbReference type="PROSITE" id="PS50109"/>
    </source>
</evidence>
<dbReference type="Proteomes" id="UP000680750">
    <property type="component" value="Chromosome"/>
</dbReference>
<dbReference type="Gene3D" id="3.30.565.10">
    <property type="entry name" value="Histidine kinase-like ATPase, C-terminal domain"/>
    <property type="match status" value="1"/>
</dbReference>
<dbReference type="CDD" id="cd16917">
    <property type="entry name" value="HATPase_UhpB-NarQ-NarX-like"/>
    <property type="match status" value="1"/>
</dbReference>
<evidence type="ECO:0000256" key="2">
    <source>
        <dbReference type="ARBA" id="ARBA00022777"/>
    </source>
</evidence>
<dbReference type="AlphaFoldDB" id="A0A810L901"/>
<dbReference type="InterPro" id="IPR011712">
    <property type="entry name" value="Sig_transdc_His_kin_sub3_dim/P"/>
</dbReference>
<keyword evidence="2 6" id="KW-0418">Kinase</keyword>
<evidence type="ECO:0000256" key="1">
    <source>
        <dbReference type="ARBA" id="ARBA00022679"/>
    </source>
</evidence>
<dbReference type="Gene3D" id="1.20.5.1930">
    <property type="match status" value="1"/>
</dbReference>
<dbReference type="InterPro" id="IPR036890">
    <property type="entry name" value="HATPase_C_sf"/>
</dbReference>
<dbReference type="SMART" id="SM00065">
    <property type="entry name" value="GAF"/>
    <property type="match status" value="2"/>
</dbReference>
<dbReference type="EMBL" id="AP023354">
    <property type="protein sequence ID" value="BCJ31717.1"/>
    <property type="molecule type" value="Genomic_DNA"/>
</dbReference>
<dbReference type="OrthoDB" id="5241249at2"/>
<dbReference type="GO" id="GO:0046983">
    <property type="term" value="F:protein dimerization activity"/>
    <property type="evidence" value="ECO:0007669"/>
    <property type="project" value="InterPro"/>
</dbReference>
<protein>
    <submittedName>
        <fullName evidence="6">Histidine kinase</fullName>
    </submittedName>
</protein>
<keyword evidence="7" id="KW-1185">Reference proteome</keyword>
<evidence type="ECO:0000313" key="7">
    <source>
        <dbReference type="Proteomes" id="UP000680750"/>
    </source>
</evidence>
<dbReference type="RefSeq" id="WP_084130820.1">
    <property type="nucleotide sequence ID" value="NZ_AP023354.1"/>
</dbReference>
<dbReference type="KEGG" id="aser:Asera_58250"/>
<accession>A0A810L901</accession>
<dbReference type="Gene3D" id="3.30.450.40">
    <property type="match status" value="2"/>
</dbReference>
<feature type="domain" description="Histidine kinase" evidence="5">
    <location>
        <begin position="494"/>
        <end position="579"/>
    </location>
</feature>
<dbReference type="SMART" id="SM00387">
    <property type="entry name" value="HATPase_c"/>
    <property type="match status" value="1"/>
</dbReference>
<dbReference type="PROSITE" id="PS50109">
    <property type="entry name" value="HIS_KIN"/>
    <property type="match status" value="1"/>
</dbReference>
<dbReference type="InterPro" id="IPR029016">
    <property type="entry name" value="GAF-like_dom_sf"/>
</dbReference>
<dbReference type="InterPro" id="IPR003018">
    <property type="entry name" value="GAF"/>
</dbReference>
<dbReference type="PANTHER" id="PTHR24421">
    <property type="entry name" value="NITRATE/NITRITE SENSOR PROTEIN NARX-RELATED"/>
    <property type="match status" value="1"/>
</dbReference>
<name>A0A810L901_9ACTN</name>
<gene>
    <name evidence="6" type="ORF">Asera_58250</name>
</gene>
<dbReference type="SUPFAM" id="SSF55874">
    <property type="entry name" value="ATPase domain of HSP90 chaperone/DNA topoisomerase II/histidine kinase"/>
    <property type="match status" value="1"/>
</dbReference>
<evidence type="ECO:0000313" key="6">
    <source>
        <dbReference type="EMBL" id="BCJ31717.1"/>
    </source>
</evidence>
<evidence type="ECO:0000256" key="4">
    <source>
        <dbReference type="SAM" id="MobiDB-lite"/>
    </source>
</evidence>
<keyword evidence="3" id="KW-0902">Two-component regulatory system</keyword>
<proteinExistence type="predicted"/>
<dbReference type="Pfam" id="PF13185">
    <property type="entry name" value="GAF_2"/>
    <property type="match status" value="2"/>
</dbReference>
<evidence type="ECO:0000256" key="3">
    <source>
        <dbReference type="ARBA" id="ARBA00023012"/>
    </source>
</evidence>
<dbReference type="GO" id="GO:0016020">
    <property type="term" value="C:membrane"/>
    <property type="evidence" value="ECO:0007669"/>
    <property type="project" value="InterPro"/>
</dbReference>
<dbReference type="SUPFAM" id="SSF55781">
    <property type="entry name" value="GAF domain-like"/>
    <property type="match status" value="2"/>
</dbReference>
<dbReference type="InterPro" id="IPR050482">
    <property type="entry name" value="Sensor_HK_TwoCompSys"/>
</dbReference>
<organism evidence="6 7">
    <name type="scientific">Actinocatenispora sera</name>
    <dbReference type="NCBI Taxonomy" id="390989"/>
    <lineage>
        <taxon>Bacteria</taxon>
        <taxon>Bacillati</taxon>
        <taxon>Actinomycetota</taxon>
        <taxon>Actinomycetes</taxon>
        <taxon>Micromonosporales</taxon>
        <taxon>Micromonosporaceae</taxon>
        <taxon>Actinocatenispora</taxon>
    </lineage>
</organism>
<sequence length="579" mass="62194">MAVDPTAPRGPGGRPGARSHSELGLRPLPQVRLDELLRELLDRVGEVTRSRERLRSLLDAVVSIGTDLDVHSTLTRIVESACWLTDARYGALGVIGADRTLIDFITQGIDGPTRAKIGDLPRGHGVLGLLIDNPEPIRLDDITQHERAYGFPPNHPPMHTFLGVPIRIRDHVFGNLYLSEKQGGGSFTDGDEQLVVALSVAAGAAIENAQLYELAGRRQRWLEASAEIINVLVGENIDEDSALRLIADRAREVSGADLALVLLGDEDEQCMTVRVVSGTDGEQLAGAQVPSASGELGRVTGGSVSALADLADAADWPTPLHTGPALLVPLSASGRTLGALAIATNDTHRPVEPPDMALMETFAGQAALALERARDQQQRQLFAILGDRERIARDLHDLVIQRLFAAGTQLATTDQLVIKPEVHKRINAVIDDLDATIRDIRGTIFQLRTPAEDDLRNQIRITVDQARPSLGFPAQLSLRGPVDTLVTGELRGCLLAVIRESLSNIARHAQASAVTVAVTVSADLLRVEVTDDGVGIDPTAVRRSGGLANMTERAQHHGGTFTWSGREPTGTILEWSVPL</sequence>